<name>A0A0V1F2A7_TRIPS</name>
<reference evidence="1 2" key="1">
    <citation type="submission" date="2015-01" db="EMBL/GenBank/DDBJ databases">
        <title>Evolution of Trichinella species and genotypes.</title>
        <authorList>
            <person name="Korhonen P.K."/>
            <person name="Edoardo P."/>
            <person name="Giuseppe L.R."/>
            <person name="Gasser R.B."/>
        </authorList>
    </citation>
    <scope>NUCLEOTIDE SEQUENCE [LARGE SCALE GENOMIC DNA]</scope>
    <source>
        <strain evidence="1">ISS470</strain>
    </source>
</reference>
<keyword evidence="2" id="KW-1185">Reference proteome</keyword>
<accession>A0A0V1F2A7</accession>
<dbReference type="Proteomes" id="UP000054995">
    <property type="component" value="Unassembled WGS sequence"/>
</dbReference>
<gene>
    <name evidence="1" type="ORF">T4D_10984</name>
</gene>
<dbReference type="EMBL" id="JYDT01000750">
    <property type="protein sequence ID" value="KRY80160.1"/>
    <property type="molecule type" value="Genomic_DNA"/>
</dbReference>
<proteinExistence type="predicted"/>
<organism evidence="1 2">
    <name type="scientific">Trichinella pseudospiralis</name>
    <name type="common">Parasitic roundworm</name>
    <dbReference type="NCBI Taxonomy" id="6337"/>
    <lineage>
        <taxon>Eukaryota</taxon>
        <taxon>Metazoa</taxon>
        <taxon>Ecdysozoa</taxon>
        <taxon>Nematoda</taxon>
        <taxon>Enoplea</taxon>
        <taxon>Dorylaimia</taxon>
        <taxon>Trichinellida</taxon>
        <taxon>Trichinellidae</taxon>
        <taxon>Trichinella</taxon>
    </lineage>
</organism>
<evidence type="ECO:0000313" key="2">
    <source>
        <dbReference type="Proteomes" id="UP000054995"/>
    </source>
</evidence>
<comment type="caution">
    <text evidence="1">The sequence shown here is derived from an EMBL/GenBank/DDBJ whole genome shotgun (WGS) entry which is preliminary data.</text>
</comment>
<protein>
    <submittedName>
        <fullName evidence="1">Uncharacterized protein</fullName>
    </submittedName>
</protein>
<dbReference type="AlphaFoldDB" id="A0A0V1F2A7"/>
<evidence type="ECO:0000313" key="1">
    <source>
        <dbReference type="EMBL" id="KRY80160.1"/>
    </source>
</evidence>
<sequence length="68" mass="7795">MPQTLWVPVSAWNGSLEQVEPWTFYNTEFQGLYVTPDKRLAPSLCQARVSHFSVNSTRGLLTLDRPQE</sequence>